<gene>
    <name evidence="2" type="ORF">MEDL_55559</name>
</gene>
<feature type="transmembrane region" description="Helical" evidence="1">
    <location>
        <begin position="167"/>
        <end position="186"/>
    </location>
</feature>
<keyword evidence="1" id="KW-0472">Membrane</keyword>
<keyword evidence="1" id="KW-0812">Transmembrane</keyword>
<protein>
    <submittedName>
        <fullName evidence="2">Uncharacterized protein</fullName>
    </submittedName>
</protein>
<evidence type="ECO:0000256" key="1">
    <source>
        <dbReference type="SAM" id="Phobius"/>
    </source>
</evidence>
<evidence type="ECO:0000313" key="3">
    <source>
        <dbReference type="Proteomes" id="UP000683360"/>
    </source>
</evidence>
<feature type="transmembrane region" description="Helical" evidence="1">
    <location>
        <begin position="139"/>
        <end position="161"/>
    </location>
</feature>
<organism evidence="2 3">
    <name type="scientific">Mytilus edulis</name>
    <name type="common">Blue mussel</name>
    <dbReference type="NCBI Taxonomy" id="6550"/>
    <lineage>
        <taxon>Eukaryota</taxon>
        <taxon>Metazoa</taxon>
        <taxon>Spiralia</taxon>
        <taxon>Lophotrochozoa</taxon>
        <taxon>Mollusca</taxon>
        <taxon>Bivalvia</taxon>
        <taxon>Autobranchia</taxon>
        <taxon>Pteriomorphia</taxon>
        <taxon>Mytilida</taxon>
        <taxon>Mytiloidea</taxon>
        <taxon>Mytilidae</taxon>
        <taxon>Mytilinae</taxon>
        <taxon>Mytilus</taxon>
    </lineage>
</organism>
<keyword evidence="1" id="KW-1133">Transmembrane helix</keyword>
<accession>A0A8S3UHY7</accession>
<dbReference type="Proteomes" id="UP000683360">
    <property type="component" value="Unassembled WGS sequence"/>
</dbReference>
<comment type="caution">
    <text evidence="2">The sequence shown here is derived from an EMBL/GenBank/DDBJ whole genome shotgun (WGS) entry which is preliminary data.</text>
</comment>
<keyword evidence="3" id="KW-1185">Reference proteome</keyword>
<dbReference type="OrthoDB" id="538816at2759"/>
<proteinExistence type="predicted"/>
<dbReference type="AlphaFoldDB" id="A0A8S3UHY7"/>
<name>A0A8S3UHY7_MYTED</name>
<sequence>MASVQMSSQTDGLSAYTQTKVFTPSIRTNITIMTTISTSLDLTNVSVLSSTGTGENTEHTVTTAHNSVQQIDNTTIMPDEYLVSTMSDSRLPCIIRCTSSCVNSTTDARTNVPYKVDRKLLSSYRRTHCSANDTRMSSFYIGCIGSVVLFLTVFSLLFLIVCHVHNFIFLIVIPAIMLLLVAEYNLMC</sequence>
<evidence type="ECO:0000313" key="2">
    <source>
        <dbReference type="EMBL" id="CAG2243404.1"/>
    </source>
</evidence>
<dbReference type="EMBL" id="CAJPWZ010002701">
    <property type="protein sequence ID" value="CAG2243404.1"/>
    <property type="molecule type" value="Genomic_DNA"/>
</dbReference>
<reference evidence="2" key="1">
    <citation type="submission" date="2021-03" db="EMBL/GenBank/DDBJ databases">
        <authorList>
            <person name="Bekaert M."/>
        </authorList>
    </citation>
    <scope>NUCLEOTIDE SEQUENCE</scope>
</reference>